<name>A0ABP3BA34_9FLAO</name>
<evidence type="ECO:0000313" key="3">
    <source>
        <dbReference type="Proteomes" id="UP000019275"/>
    </source>
</evidence>
<feature type="transmembrane region" description="Helical" evidence="1">
    <location>
        <begin position="12"/>
        <end position="30"/>
    </location>
</feature>
<reference evidence="2 3" key="1">
    <citation type="journal article" date="2014" name="Genome Announc.">
        <title>Draft Genome Sequence of the Carrageenan-Degrading Bacterium Cellulophaga sp. Strain KL-A, Isolated from Decaying Marine Algae.</title>
        <authorList>
            <person name="Shan D."/>
            <person name="Ying J."/>
            <person name="Li X."/>
            <person name="Gao Z."/>
            <person name="Wei G."/>
            <person name="Shao Z."/>
        </authorList>
    </citation>
    <scope>NUCLEOTIDE SEQUENCE [LARGE SCALE GENOMIC DNA]</scope>
    <source>
        <strain evidence="2 3">KL-A</strain>
    </source>
</reference>
<keyword evidence="1" id="KW-1133">Transmembrane helix</keyword>
<accession>A0ABP3BA34</accession>
<organism evidence="2 3">
    <name type="scientific">Cellulophaga geojensis KL-A</name>
    <dbReference type="NCBI Taxonomy" id="1328323"/>
    <lineage>
        <taxon>Bacteria</taxon>
        <taxon>Pseudomonadati</taxon>
        <taxon>Bacteroidota</taxon>
        <taxon>Flavobacteriia</taxon>
        <taxon>Flavobacteriales</taxon>
        <taxon>Flavobacteriaceae</taxon>
        <taxon>Cellulophaga</taxon>
    </lineage>
</organism>
<dbReference type="EMBL" id="ARZX01000003">
    <property type="protein sequence ID" value="EWH14564.1"/>
    <property type="molecule type" value="Genomic_DNA"/>
</dbReference>
<comment type="caution">
    <text evidence="2">The sequence shown here is derived from an EMBL/GenBank/DDBJ whole genome shotgun (WGS) entry which is preliminary data.</text>
</comment>
<evidence type="ECO:0000313" key="2">
    <source>
        <dbReference type="EMBL" id="EWH14564.1"/>
    </source>
</evidence>
<gene>
    <name evidence="2" type="ORF">KLA_04332</name>
</gene>
<evidence type="ECO:0008006" key="4">
    <source>
        <dbReference type="Google" id="ProtNLM"/>
    </source>
</evidence>
<feature type="transmembrane region" description="Helical" evidence="1">
    <location>
        <begin position="85"/>
        <end position="103"/>
    </location>
</feature>
<proteinExistence type="predicted"/>
<keyword evidence="1" id="KW-0812">Transmembrane</keyword>
<sequence length="133" mass="14653">MTNVHENITEILLLIFLIITFLQSGFDKVADWKGNLSWLTGHFSETPLKNVVPLLLGIILVIEVLAGALCGVGVIQFILDGESTMAIYGTILSCITLLFLLFGQRVAKDYEGAKTIVIYFMPAVFLLYILASN</sequence>
<dbReference type="Proteomes" id="UP000019275">
    <property type="component" value="Unassembled WGS sequence"/>
</dbReference>
<evidence type="ECO:0000256" key="1">
    <source>
        <dbReference type="SAM" id="Phobius"/>
    </source>
</evidence>
<keyword evidence="3" id="KW-1185">Reference proteome</keyword>
<keyword evidence="1" id="KW-0472">Membrane</keyword>
<feature type="transmembrane region" description="Helical" evidence="1">
    <location>
        <begin position="115"/>
        <end position="131"/>
    </location>
</feature>
<protein>
    <recommendedName>
        <fullName evidence="4">DoxX family protein</fullName>
    </recommendedName>
</protein>
<feature type="transmembrane region" description="Helical" evidence="1">
    <location>
        <begin position="51"/>
        <end position="79"/>
    </location>
</feature>
<dbReference type="RefSeq" id="WP_013620911.1">
    <property type="nucleotide sequence ID" value="NZ_ARZX01000003.1"/>
</dbReference>